<dbReference type="GO" id="GO:0004169">
    <property type="term" value="F:dolichyl-phosphate-mannose-protein mannosyltransferase activity"/>
    <property type="evidence" value="ECO:0007669"/>
    <property type="project" value="UniProtKB-EC"/>
</dbReference>
<dbReference type="GO" id="GO:0016020">
    <property type="term" value="C:membrane"/>
    <property type="evidence" value="ECO:0007669"/>
    <property type="project" value="UniProtKB-SubCell"/>
</dbReference>
<feature type="transmembrane region" description="Helical" evidence="19">
    <location>
        <begin position="112"/>
        <end position="132"/>
    </location>
</feature>
<feature type="transmembrane region" description="Helical" evidence="19">
    <location>
        <begin position="169"/>
        <end position="188"/>
    </location>
</feature>
<feature type="transmembrane region" description="Helical" evidence="19">
    <location>
        <begin position="385"/>
        <end position="403"/>
    </location>
</feature>
<dbReference type="GO" id="GO:0005783">
    <property type="term" value="C:endoplasmic reticulum"/>
    <property type="evidence" value="ECO:0007669"/>
    <property type="project" value="UniProtKB-SubCell"/>
</dbReference>
<evidence type="ECO:0000256" key="1">
    <source>
        <dbReference type="ARBA" id="ARBA00004141"/>
    </source>
</evidence>
<dbReference type="SMART" id="SM00028">
    <property type="entry name" value="TPR"/>
    <property type="match status" value="7"/>
</dbReference>
<dbReference type="InterPro" id="IPR011990">
    <property type="entry name" value="TPR-like_helical_dom_sf"/>
</dbReference>
<dbReference type="Proteomes" id="UP000504628">
    <property type="component" value="Chromosome 11"/>
</dbReference>
<evidence type="ECO:0000256" key="5">
    <source>
        <dbReference type="ARBA" id="ARBA00012839"/>
    </source>
</evidence>
<comment type="similarity">
    <text evidence="4">Belongs to the TMTC family.</text>
</comment>
<evidence type="ECO:0000256" key="16">
    <source>
        <dbReference type="ARBA" id="ARBA00075261"/>
    </source>
</evidence>
<keyword evidence="11 19" id="KW-1133">Transmembrane helix</keyword>
<keyword evidence="8" id="KW-0677">Repeat</keyword>
<evidence type="ECO:0000256" key="17">
    <source>
        <dbReference type="ARBA" id="ARBA00078082"/>
    </source>
</evidence>
<evidence type="ECO:0000256" key="6">
    <source>
        <dbReference type="ARBA" id="ARBA00022679"/>
    </source>
</evidence>
<dbReference type="InterPro" id="IPR019734">
    <property type="entry name" value="TPR_rpt"/>
</dbReference>
<dbReference type="EC" id="2.4.1.109" evidence="5"/>
<evidence type="ECO:0000256" key="11">
    <source>
        <dbReference type="ARBA" id="ARBA00022989"/>
    </source>
</evidence>
<feature type="repeat" description="TPR" evidence="18">
    <location>
        <begin position="426"/>
        <end position="459"/>
    </location>
</feature>
<comment type="pathway">
    <text evidence="3">Protein modification; protein glycosylation.</text>
</comment>
<keyword evidence="12 19" id="KW-0472">Membrane</keyword>
<dbReference type="PANTHER" id="PTHR44227">
    <property type="match status" value="1"/>
</dbReference>
<feature type="transmembrane region" description="Helical" evidence="19">
    <location>
        <begin position="329"/>
        <end position="351"/>
    </location>
</feature>
<organism evidence="21 22">
    <name type="scientific">Phyllostomus discolor</name>
    <name type="common">pale spear-nosed bat</name>
    <dbReference type="NCBI Taxonomy" id="89673"/>
    <lineage>
        <taxon>Eukaryota</taxon>
        <taxon>Metazoa</taxon>
        <taxon>Chordata</taxon>
        <taxon>Craniata</taxon>
        <taxon>Vertebrata</taxon>
        <taxon>Euteleostomi</taxon>
        <taxon>Mammalia</taxon>
        <taxon>Eutheria</taxon>
        <taxon>Laurasiatheria</taxon>
        <taxon>Chiroptera</taxon>
        <taxon>Yangochiroptera</taxon>
        <taxon>Phyllostomidae</taxon>
        <taxon>Phyllostominae</taxon>
        <taxon>Phyllostomus</taxon>
    </lineage>
</organism>
<evidence type="ECO:0000313" key="22">
    <source>
        <dbReference type="RefSeq" id="XP_028382249.1"/>
    </source>
</evidence>
<evidence type="ECO:0000256" key="14">
    <source>
        <dbReference type="ARBA" id="ARBA00058772"/>
    </source>
</evidence>
<dbReference type="GeneID" id="114508522"/>
<feature type="transmembrane region" description="Helical" evidence="19">
    <location>
        <begin position="264"/>
        <end position="291"/>
    </location>
</feature>
<keyword evidence="6" id="KW-0808">Transferase</keyword>
<comment type="function">
    <text evidence="14">Transfers mannosyl residues to the hydroxyl group of serine or threonine residues. The 4 members of the TMTC family are O-mannosyl-transferases dedicated primarily to the cadherin superfamily, each member seems to have a distinct role in decorating the cadherin domains with O-linked mannose glycans at specific regions. Also acts as O-mannosyl-transferase on other proteins such as PDIA3.</text>
</comment>
<feature type="transmembrane region" description="Helical" evidence="19">
    <location>
        <begin position="357"/>
        <end position="376"/>
    </location>
</feature>
<feature type="repeat" description="TPR" evidence="18">
    <location>
        <begin position="630"/>
        <end position="663"/>
    </location>
</feature>
<feature type="transmembrane region" description="Helical" evidence="19">
    <location>
        <begin position="297"/>
        <end position="317"/>
    </location>
</feature>
<evidence type="ECO:0000256" key="8">
    <source>
        <dbReference type="ARBA" id="ARBA00022737"/>
    </source>
</evidence>
<evidence type="ECO:0000256" key="12">
    <source>
        <dbReference type="ARBA" id="ARBA00023136"/>
    </source>
</evidence>
<dbReference type="CTD" id="84899"/>
<evidence type="ECO:0000256" key="7">
    <source>
        <dbReference type="ARBA" id="ARBA00022692"/>
    </source>
</evidence>
<dbReference type="Pfam" id="PF08409">
    <property type="entry name" value="TMTC_DUF1736"/>
    <property type="match status" value="1"/>
</dbReference>
<evidence type="ECO:0000256" key="18">
    <source>
        <dbReference type="PROSITE-ProRule" id="PRU00339"/>
    </source>
</evidence>
<feature type="repeat" description="TPR" evidence="18">
    <location>
        <begin position="528"/>
        <end position="561"/>
    </location>
</feature>
<keyword evidence="21" id="KW-1185">Reference proteome</keyword>
<dbReference type="PROSITE" id="PS50005">
    <property type="entry name" value="TPR"/>
    <property type="match status" value="5"/>
</dbReference>
<dbReference type="PANTHER" id="PTHR44227:SF3">
    <property type="entry name" value="PROTEIN O-MANNOSYL-TRANSFERASE TMTC4"/>
    <property type="match status" value="1"/>
</dbReference>
<keyword evidence="10" id="KW-0256">Endoplasmic reticulum</keyword>
<keyword evidence="9 18" id="KW-0802">TPR repeat</keyword>
<proteinExistence type="inferred from homology"/>
<dbReference type="Pfam" id="PF13181">
    <property type="entry name" value="TPR_8"/>
    <property type="match status" value="1"/>
</dbReference>
<dbReference type="FunFam" id="1.25.40.10:FF:000456">
    <property type="entry name" value="transmembrane and TPR repeat-containing protein 4 isoform X2"/>
    <property type="match status" value="1"/>
</dbReference>
<evidence type="ECO:0000313" key="21">
    <source>
        <dbReference type="Proteomes" id="UP000504628"/>
    </source>
</evidence>
<gene>
    <name evidence="22" type="primary">TMTC4</name>
</gene>
<keyword evidence="7 19" id="KW-0812">Transmembrane</keyword>
<accession>A0A6J2MRU8</accession>
<evidence type="ECO:0000256" key="3">
    <source>
        <dbReference type="ARBA" id="ARBA00004922"/>
    </source>
</evidence>
<protein>
    <recommendedName>
        <fullName evidence="15">Protein O-mannosyl-transferase TMTC4</fullName>
        <ecNumber evidence="5">2.4.1.109</ecNumber>
    </recommendedName>
    <alternativeName>
        <fullName evidence="17">Transmembrane O-mannosyltransferase targeting cadherins 4</fullName>
    </alternativeName>
    <alternativeName>
        <fullName evidence="16">Transmembrane and tetratricopeptide repeat-containing 4</fullName>
    </alternativeName>
</protein>
<evidence type="ECO:0000259" key="20">
    <source>
        <dbReference type="Pfam" id="PF08409"/>
    </source>
</evidence>
<feature type="repeat" description="TPR" evidence="18">
    <location>
        <begin position="494"/>
        <end position="527"/>
    </location>
</feature>
<feature type="transmembrane region" description="Helical" evidence="19">
    <location>
        <begin position="200"/>
        <end position="218"/>
    </location>
</feature>
<dbReference type="SUPFAM" id="SSF48452">
    <property type="entry name" value="TPR-like"/>
    <property type="match status" value="1"/>
</dbReference>
<dbReference type="InterPro" id="IPR013618">
    <property type="entry name" value="TMTC_DUF1736"/>
</dbReference>
<feature type="transmembrane region" description="Helical" evidence="19">
    <location>
        <begin position="224"/>
        <end position="243"/>
    </location>
</feature>
<evidence type="ECO:0000256" key="19">
    <source>
        <dbReference type="SAM" id="Phobius"/>
    </source>
</evidence>
<dbReference type="GO" id="GO:0030968">
    <property type="term" value="P:endoplasmic reticulum unfolded protein response"/>
    <property type="evidence" value="ECO:0007669"/>
    <property type="project" value="TreeGrafter"/>
</dbReference>
<dbReference type="AlphaFoldDB" id="A0A6J2MRU8"/>
<name>A0A6J2MRU8_9CHIR</name>
<dbReference type="UniPathway" id="UPA00378"/>
<feature type="domain" description="DUF1736" evidence="20">
    <location>
        <begin position="253"/>
        <end position="310"/>
    </location>
</feature>
<comment type="subcellular location">
    <subcellularLocation>
        <location evidence="2">Endoplasmic reticulum</location>
    </subcellularLocation>
    <subcellularLocation>
        <location evidence="1">Membrane</location>
        <topology evidence="1">Multi-pass membrane protein</topology>
    </subcellularLocation>
</comment>
<evidence type="ECO:0000256" key="2">
    <source>
        <dbReference type="ARBA" id="ARBA00004240"/>
    </source>
</evidence>
<evidence type="ECO:0000256" key="15">
    <source>
        <dbReference type="ARBA" id="ARBA00067887"/>
    </source>
</evidence>
<dbReference type="RefSeq" id="XP_028382249.1">
    <property type="nucleotide sequence ID" value="XM_028526448.2"/>
</dbReference>
<evidence type="ECO:0000256" key="4">
    <source>
        <dbReference type="ARBA" id="ARBA00007882"/>
    </source>
</evidence>
<dbReference type="InterPro" id="IPR052346">
    <property type="entry name" value="O-mannosyl-transferase_TMTC"/>
</dbReference>
<evidence type="ECO:0000256" key="9">
    <source>
        <dbReference type="ARBA" id="ARBA00022803"/>
    </source>
</evidence>
<dbReference type="Gene3D" id="1.25.40.10">
    <property type="entry name" value="Tetratricopeptide repeat domain"/>
    <property type="match status" value="4"/>
</dbReference>
<dbReference type="Pfam" id="PF13432">
    <property type="entry name" value="TPR_16"/>
    <property type="match status" value="3"/>
</dbReference>
<keyword evidence="13" id="KW-0325">Glycoprotein</keyword>
<reference evidence="22" key="1">
    <citation type="submission" date="2025-08" db="UniProtKB">
        <authorList>
            <consortium name="RefSeq"/>
        </authorList>
    </citation>
    <scope>IDENTIFICATION</scope>
    <source>
        <tissue evidence="22">Muscle</tissue>
    </source>
</reference>
<feature type="transmembrane region" description="Helical" evidence="19">
    <location>
        <begin position="144"/>
        <end position="163"/>
    </location>
</feature>
<evidence type="ECO:0000256" key="10">
    <source>
        <dbReference type="ARBA" id="ARBA00022824"/>
    </source>
</evidence>
<sequence>MADLEANLDHIIPSSVLPPFRAKLVVGFVSLICFARSYDGDFVFDDSEAIVNNKDLQAETPLGDLWYHDFWGSRLSSNTSHKSYRPLTVLTFRINYCLSGGFYPMSFHVVNILLHSGISVLMVDVFSVLFGGLQYSSKGRRLNLAPRSSLLAALLFAVHPVHTECVAGVVGRADLLGALFFLLSFLGYCKAFRESNKEGAHSTFWVFLSILLGAVAMLCKEQGITVLGLNAVFDILVIGKLNVLEIVQKVLHKDKLLEAINYNYYYSLNAWLLLCPWWLCFDWSMGCIPLIKSVGDWRVIALAALWFCLIGLIYQALCSEDSHKRRVLTLGLGFLIIPFLPASNLFFRVGFVVAERVLYLPSAGYCILLTFGFGALSKHTKKKKLITALVLGIMFINTLRCMIRSGEWRNEEKLFQSALSVCPLNAKVHYNVGKNLADKGNQTAAIRYYREAVRLNPKYVHAMNNLGNILKERNELQEAEELLSLAVQIQPDFAAAWMNLGIVQNSLKRFEAAERSYRTAIKHRRKYPDCYYNLGRLYADLNRHVDALNAWRNATVLKPEHSLAWNNMIILLDNTGNLAQAEAVGREALELIPNDHSLMFSLANVLGKSQKYKESEALFLKAIKAHPNAASYHGNLAVLYHRWGHLDLAKKHYEISLQLDPTASGTKENYGLLRRKLEQMQKKGV</sequence>
<feature type="repeat" description="TPR" evidence="18">
    <location>
        <begin position="460"/>
        <end position="493"/>
    </location>
</feature>
<evidence type="ECO:0000256" key="13">
    <source>
        <dbReference type="ARBA" id="ARBA00023180"/>
    </source>
</evidence>